<comment type="caution">
    <text evidence="3">The sequence shown here is derived from an EMBL/GenBank/DDBJ whole genome shotgun (WGS) entry which is preliminary data.</text>
</comment>
<reference evidence="3" key="1">
    <citation type="submission" date="2020-10" db="EMBL/GenBank/DDBJ databases">
        <authorList>
            <person name="Gilroy R."/>
        </authorList>
    </citation>
    <scope>NUCLEOTIDE SEQUENCE</scope>
    <source>
        <strain evidence="3">B3-4054</strain>
    </source>
</reference>
<evidence type="ECO:0000256" key="1">
    <source>
        <dbReference type="SAM" id="Coils"/>
    </source>
</evidence>
<accession>A0A9D9EL73</accession>
<gene>
    <name evidence="3" type="ORF">IAA96_00240</name>
</gene>
<dbReference type="Proteomes" id="UP000823616">
    <property type="component" value="Unassembled WGS sequence"/>
</dbReference>
<evidence type="ECO:0000313" key="4">
    <source>
        <dbReference type="Proteomes" id="UP000823616"/>
    </source>
</evidence>
<keyword evidence="1" id="KW-0175">Coiled coil</keyword>
<name>A0A9D9EL73_9SPIR</name>
<reference evidence="3" key="2">
    <citation type="journal article" date="2021" name="PeerJ">
        <title>Extensive microbial diversity within the chicken gut microbiome revealed by metagenomics and culture.</title>
        <authorList>
            <person name="Gilroy R."/>
            <person name="Ravi A."/>
            <person name="Getino M."/>
            <person name="Pursley I."/>
            <person name="Horton D.L."/>
            <person name="Alikhan N.F."/>
            <person name="Baker D."/>
            <person name="Gharbi K."/>
            <person name="Hall N."/>
            <person name="Watson M."/>
            <person name="Adriaenssens E.M."/>
            <person name="Foster-Nyarko E."/>
            <person name="Jarju S."/>
            <person name="Secka A."/>
            <person name="Antonio M."/>
            <person name="Oren A."/>
            <person name="Chaudhuri R.R."/>
            <person name="La Ragione R."/>
            <person name="Hildebrand F."/>
            <person name="Pallen M.J."/>
        </authorList>
    </citation>
    <scope>NUCLEOTIDE SEQUENCE</scope>
    <source>
        <strain evidence="3">B3-4054</strain>
    </source>
</reference>
<sequence length="271" mass="31408">MPKAAEERNEKYEAQMASYQEQIDAVSRKEKTVLDSIAQNPAAAALKRILLADEMLYVVSLYLARHTLSVSVLRTKNEDALNDARKTLYKAVIYLEETVSDFVDAPYADYADKVDQLGSFPEAQRYYLVRKLGLAIRMVEDAYGDNTKWRWTFVELEARFATVAKNIIDLKKASKEGLDPHAPDYDVTVYHLRLVKKLLAQAADRYREKYELSTGRIDDFRLGIQYLLALRRIHLLLNEREDAEEAKRKAEIWNQKMEKDHKKSESRGQVR</sequence>
<organism evidence="3 4">
    <name type="scientific">Candidatus Avitreponema avistercoris</name>
    <dbReference type="NCBI Taxonomy" id="2840705"/>
    <lineage>
        <taxon>Bacteria</taxon>
        <taxon>Pseudomonadati</taxon>
        <taxon>Spirochaetota</taxon>
        <taxon>Spirochaetia</taxon>
        <taxon>Spirochaetales</taxon>
        <taxon>Candidatus Avitreponema</taxon>
    </lineage>
</organism>
<evidence type="ECO:0000256" key="2">
    <source>
        <dbReference type="SAM" id="MobiDB-lite"/>
    </source>
</evidence>
<dbReference type="AlphaFoldDB" id="A0A9D9EL73"/>
<dbReference type="EMBL" id="JADIMS010000004">
    <property type="protein sequence ID" value="MBO8449524.1"/>
    <property type="molecule type" value="Genomic_DNA"/>
</dbReference>
<feature type="coiled-coil region" evidence="1">
    <location>
        <begin position="2"/>
        <end position="29"/>
    </location>
</feature>
<evidence type="ECO:0000313" key="3">
    <source>
        <dbReference type="EMBL" id="MBO8449524.1"/>
    </source>
</evidence>
<proteinExistence type="predicted"/>
<protein>
    <submittedName>
        <fullName evidence="3">Uncharacterized protein</fullName>
    </submittedName>
</protein>
<feature type="region of interest" description="Disordered" evidence="2">
    <location>
        <begin position="251"/>
        <end position="271"/>
    </location>
</feature>